<feature type="compositionally biased region" description="Basic residues" evidence="3">
    <location>
        <begin position="368"/>
        <end position="416"/>
    </location>
</feature>
<feature type="compositionally biased region" description="Basic residues" evidence="3">
    <location>
        <begin position="259"/>
        <end position="269"/>
    </location>
</feature>
<feature type="compositionally biased region" description="Basic and acidic residues" evidence="3">
    <location>
        <begin position="584"/>
        <end position="601"/>
    </location>
</feature>
<dbReference type="SMART" id="SM01141">
    <property type="entry name" value="DRY_EERY"/>
    <property type="match status" value="1"/>
</dbReference>
<keyword evidence="1" id="KW-0507">mRNA processing</keyword>
<feature type="region of interest" description="Disordered" evidence="3">
    <location>
        <begin position="253"/>
        <end position="308"/>
    </location>
</feature>
<name>A0A224XL85_9HEMI</name>
<evidence type="ECO:0000256" key="1">
    <source>
        <dbReference type="ARBA" id="ARBA00022664"/>
    </source>
</evidence>
<feature type="compositionally biased region" description="Basic residues" evidence="3">
    <location>
        <begin position="614"/>
        <end position="645"/>
    </location>
</feature>
<reference evidence="5" key="1">
    <citation type="journal article" date="2018" name="PLoS Negl. Trop. Dis.">
        <title>An insight into the salivary gland and fat body transcriptome of Panstrongylus lignarius (Hemiptera: Heteroptera), the main vector of Chagas disease in Peru.</title>
        <authorList>
            <person name="Nevoa J.C."/>
            <person name="Mendes M.T."/>
            <person name="da Silva M.V."/>
            <person name="Soares S.C."/>
            <person name="Oliveira C.J.F."/>
            <person name="Ribeiro J.M.C."/>
        </authorList>
    </citation>
    <scope>NUCLEOTIDE SEQUENCE</scope>
</reference>
<dbReference type="EMBL" id="GFTR01007635">
    <property type="protein sequence ID" value="JAW08791.1"/>
    <property type="molecule type" value="Transcribed_RNA"/>
</dbReference>
<dbReference type="AlphaFoldDB" id="A0A224XL85"/>
<sequence>MWHEVRKQEKKIRCMIVDYRKRAERRKDYYEKIKADPTQFLQVHGRQCKVHLDPAIAAAGDSPANMMSWRGSQDVIIDRFDVRAHLDFIQEYKSEEETKLTYEDRNINYERYRILVQNDFLGVGEEKFLQQLYMEEQFGAVNVESNQSKKKASAGAAIGLNYDDPTAPVPQLPAAETADENADGNDGHGEDDDSDIDFDVCVDVNKVTTQQAHELNKCAHPYGMDGNDFFSFLTKDREEADNLRLAKELEEEKAMYSGRKSRRERRAYRERKLAGRIISPPSYASRKSPTYRDYGDSDSRSRSASPLNSGKITYITSFSVEEPAAPTSPKPVKTNSKSDHSRSTKHRSRSPEGKRNRSRSRSGSNSRKYSRTRKSRSRSKSSSRTRSKRSSSRRYRSRSTSRSRRIQSKHSSRRSASRPLSWSRSSSRSSSRNHQRLESKSRSPQRNTKTVMNNPHAEALVKQPPAPIISRYYGRRGRSSSSELSLSDDDKPSTDSNSKLNDKKTGTVIGNTSSRNKPGQSSGISKMTPQERLKRKMQALLNKQYKADKKAEREKREKVEQERIDREDEMREMSIKLRKRERMRRHEYLAEYERLRSDSSRSRSRSPSWSRSPSPKRHERRHRSRSRRRSRSRSRSVSREKKNRPLPRPLVDY</sequence>
<protein>
    <submittedName>
        <fullName evidence="5">Putative swap mrna splicing regulator</fullName>
    </submittedName>
</protein>
<proteinExistence type="predicted"/>
<dbReference type="PANTHER" id="PTHR13161:SF4">
    <property type="entry name" value="CLK4-ASSOCIATING SERINE_ARGININE RICH PROTEIN"/>
    <property type="match status" value="1"/>
</dbReference>
<organism evidence="5">
    <name type="scientific">Panstrongylus lignarius</name>
    <dbReference type="NCBI Taxonomy" id="156445"/>
    <lineage>
        <taxon>Eukaryota</taxon>
        <taxon>Metazoa</taxon>
        <taxon>Ecdysozoa</taxon>
        <taxon>Arthropoda</taxon>
        <taxon>Hexapoda</taxon>
        <taxon>Insecta</taxon>
        <taxon>Pterygota</taxon>
        <taxon>Neoptera</taxon>
        <taxon>Paraneoptera</taxon>
        <taxon>Hemiptera</taxon>
        <taxon>Heteroptera</taxon>
        <taxon>Panheteroptera</taxon>
        <taxon>Cimicomorpha</taxon>
        <taxon>Reduviidae</taxon>
        <taxon>Triatominae</taxon>
        <taxon>Panstrongylus</taxon>
    </lineage>
</organism>
<dbReference type="InterPro" id="IPR040397">
    <property type="entry name" value="SWAP"/>
</dbReference>
<evidence type="ECO:0000256" key="2">
    <source>
        <dbReference type="ARBA" id="ARBA00023187"/>
    </source>
</evidence>
<feature type="compositionally biased region" description="Low complexity" evidence="3">
    <location>
        <begin position="417"/>
        <end position="432"/>
    </location>
</feature>
<dbReference type="GO" id="GO:0006397">
    <property type="term" value="P:mRNA processing"/>
    <property type="evidence" value="ECO:0007669"/>
    <property type="project" value="UniProtKB-KW"/>
</dbReference>
<evidence type="ECO:0000256" key="3">
    <source>
        <dbReference type="SAM" id="MobiDB-lite"/>
    </source>
</evidence>
<dbReference type="InterPro" id="IPR019147">
    <property type="entry name" value="SWAP_N_domain"/>
</dbReference>
<evidence type="ECO:0000313" key="5">
    <source>
        <dbReference type="EMBL" id="JAW08791.1"/>
    </source>
</evidence>
<feature type="compositionally biased region" description="Polar residues" evidence="3">
    <location>
        <begin position="442"/>
        <end position="453"/>
    </location>
</feature>
<dbReference type="Pfam" id="PF09750">
    <property type="entry name" value="DRY_EERY"/>
    <property type="match status" value="1"/>
</dbReference>
<evidence type="ECO:0000259" key="4">
    <source>
        <dbReference type="SMART" id="SM01141"/>
    </source>
</evidence>
<dbReference type="GO" id="GO:0008380">
    <property type="term" value="P:RNA splicing"/>
    <property type="evidence" value="ECO:0007669"/>
    <property type="project" value="UniProtKB-KW"/>
</dbReference>
<accession>A0A224XL85</accession>
<feature type="domain" description="Suppressor of white apricot N-terminal" evidence="4">
    <location>
        <begin position="39"/>
        <end position="166"/>
    </location>
</feature>
<dbReference type="PANTHER" id="PTHR13161">
    <property type="entry name" value="SPLICING FACTOR SUPPRESSOR OF WHITE APRICOT"/>
    <property type="match status" value="1"/>
</dbReference>
<feature type="region of interest" description="Disordered" evidence="3">
    <location>
        <begin position="320"/>
        <end position="653"/>
    </location>
</feature>
<feature type="compositionally biased region" description="Basic and acidic residues" evidence="3">
    <location>
        <begin position="545"/>
        <end position="575"/>
    </location>
</feature>
<feature type="compositionally biased region" description="Polar residues" evidence="3">
    <location>
        <begin position="508"/>
        <end position="528"/>
    </location>
</feature>
<keyword evidence="2" id="KW-0508">mRNA splicing</keyword>